<proteinExistence type="predicted"/>
<organism evidence="8 9">
    <name type="scientific">Candidatus Paraluminiphilus aquimaris</name>
    <dbReference type="NCBI Taxonomy" id="2518994"/>
    <lineage>
        <taxon>Bacteria</taxon>
        <taxon>Pseudomonadati</taxon>
        <taxon>Pseudomonadota</taxon>
        <taxon>Gammaproteobacteria</taxon>
        <taxon>Cellvibrionales</taxon>
        <taxon>Halieaceae</taxon>
        <taxon>Candidatus Paraluminiphilus</taxon>
    </lineage>
</organism>
<gene>
    <name evidence="8" type="ORF">E0F26_05575</name>
</gene>
<name>A0ABY6Q5R2_9GAMM</name>
<dbReference type="PROSITE" id="PS01125">
    <property type="entry name" value="ROK"/>
    <property type="match status" value="1"/>
</dbReference>
<evidence type="ECO:0000313" key="9">
    <source>
        <dbReference type="Proteomes" id="UP001317963"/>
    </source>
</evidence>
<dbReference type="SUPFAM" id="SSF53067">
    <property type="entry name" value="Actin-like ATPase domain"/>
    <property type="match status" value="1"/>
</dbReference>
<keyword evidence="3" id="KW-0862">Zinc</keyword>
<dbReference type="InterPro" id="IPR051804">
    <property type="entry name" value="Carb_Metab_Reg_Kinase/Isom"/>
</dbReference>
<evidence type="ECO:0000256" key="5">
    <source>
        <dbReference type="ARBA" id="ARBA00023277"/>
    </source>
</evidence>
<evidence type="ECO:0000256" key="4">
    <source>
        <dbReference type="ARBA" id="ARBA00022842"/>
    </source>
</evidence>
<evidence type="ECO:0000256" key="3">
    <source>
        <dbReference type="ARBA" id="ARBA00022833"/>
    </source>
</evidence>
<keyword evidence="9" id="KW-1185">Reference proteome</keyword>
<dbReference type="PANTHER" id="PTHR42742:SF3">
    <property type="entry name" value="FRUCTOKINASE"/>
    <property type="match status" value="1"/>
</dbReference>
<reference evidence="8 9" key="1">
    <citation type="submission" date="2019-02" db="EMBL/GenBank/DDBJ databases">
        <title>Halieaceae_genomes.</title>
        <authorList>
            <person name="Li S.-H."/>
        </authorList>
    </citation>
    <scope>NUCLEOTIDE SEQUENCE [LARGE SCALE GENOMIC DNA]</scope>
    <source>
        <strain evidence="8 9">JH123</strain>
    </source>
</reference>
<dbReference type="RefSeq" id="WP_279243058.1">
    <property type="nucleotide sequence ID" value="NZ_CP036501.1"/>
</dbReference>
<dbReference type="InterPro" id="IPR000600">
    <property type="entry name" value="ROK"/>
</dbReference>
<dbReference type="EMBL" id="CP036501">
    <property type="protein sequence ID" value="UZP74245.1"/>
    <property type="molecule type" value="Genomic_DNA"/>
</dbReference>
<dbReference type="InterPro" id="IPR043129">
    <property type="entry name" value="ATPase_NBD"/>
</dbReference>
<keyword evidence="2" id="KW-0479">Metal-binding</keyword>
<dbReference type="PANTHER" id="PTHR42742">
    <property type="entry name" value="TRANSCRIPTIONAL REPRESSOR MPRA"/>
    <property type="match status" value="1"/>
</dbReference>
<comment type="catalytic activity">
    <reaction evidence="7">
        <text>D-fructose + ATP = D-fructose 6-phosphate + ADP + H(+)</text>
        <dbReference type="Rhea" id="RHEA:16125"/>
        <dbReference type="ChEBI" id="CHEBI:15378"/>
        <dbReference type="ChEBI" id="CHEBI:30616"/>
        <dbReference type="ChEBI" id="CHEBI:37721"/>
        <dbReference type="ChEBI" id="CHEBI:61527"/>
        <dbReference type="ChEBI" id="CHEBI:456216"/>
        <dbReference type="EC" id="2.7.1.4"/>
    </reaction>
</comment>
<dbReference type="Gene3D" id="3.30.420.40">
    <property type="match status" value="2"/>
</dbReference>
<dbReference type="EC" id="2.7.1.4" evidence="6"/>
<keyword evidence="5" id="KW-0119">Carbohydrate metabolism</keyword>
<evidence type="ECO:0000256" key="6">
    <source>
        <dbReference type="ARBA" id="ARBA00038887"/>
    </source>
</evidence>
<evidence type="ECO:0000256" key="2">
    <source>
        <dbReference type="ARBA" id="ARBA00022723"/>
    </source>
</evidence>
<evidence type="ECO:0000256" key="7">
    <source>
        <dbReference type="ARBA" id="ARBA00048451"/>
    </source>
</evidence>
<accession>A0ABY6Q5R2</accession>
<protein>
    <recommendedName>
        <fullName evidence="6">fructokinase</fullName>
        <ecNumber evidence="6">2.7.1.4</ecNumber>
    </recommendedName>
</protein>
<evidence type="ECO:0000313" key="8">
    <source>
        <dbReference type="EMBL" id="UZP74245.1"/>
    </source>
</evidence>
<comment type="cofactor">
    <cofactor evidence="1">
        <name>Mg(2+)</name>
        <dbReference type="ChEBI" id="CHEBI:18420"/>
    </cofactor>
</comment>
<keyword evidence="4" id="KW-0460">Magnesium</keyword>
<dbReference type="Proteomes" id="UP001317963">
    <property type="component" value="Chromosome"/>
</dbReference>
<sequence>MDLTTSKTVAAIEAGGTKFVVAIGRGDQIGARVTIPTTDPNTTLSAVVDAIKIELDGDTLNAIGIASFGPIDIDKQSQTYGEIGATPKAGWAGVNLQSYFSQAFDCPTGIESDVNGAALAEAHWGRPIPINHLAYVTVGTGIGVGVIHNGIIANGTGHPEMGHIRVPPHSKDTAFSGVCPFHGNCIEGMASGPAIFARWQATLSDLDTDHIAHEIEAYYLGQLAMHIVLHHRPERLILGGGVNQTPHLLPRIREQFQVALAGYLPNLDNADAVADLIQPARLGLDSGIRGAFMLGAASA</sequence>
<dbReference type="CDD" id="cd24067">
    <property type="entry name" value="ASKHA_NBD_ROK_BsFRK-like"/>
    <property type="match status" value="1"/>
</dbReference>
<dbReference type="Pfam" id="PF00480">
    <property type="entry name" value="ROK"/>
    <property type="match status" value="1"/>
</dbReference>
<evidence type="ECO:0000256" key="1">
    <source>
        <dbReference type="ARBA" id="ARBA00001946"/>
    </source>
</evidence>
<dbReference type="InterPro" id="IPR049874">
    <property type="entry name" value="ROK_cs"/>
</dbReference>